<evidence type="ECO:0000256" key="6">
    <source>
        <dbReference type="ARBA" id="ARBA00023136"/>
    </source>
</evidence>
<evidence type="ECO:0000313" key="10">
    <source>
        <dbReference type="EMBL" id="MBN9643361.1"/>
    </source>
</evidence>
<keyword evidence="6 9" id="KW-0472">Membrane</keyword>
<keyword evidence="2" id="KW-1003">Cell membrane</keyword>
<evidence type="ECO:0000256" key="1">
    <source>
        <dbReference type="ARBA" id="ARBA00004651"/>
    </source>
</evidence>
<feature type="transmembrane region" description="Helical" evidence="9">
    <location>
        <begin position="116"/>
        <end position="136"/>
    </location>
</feature>
<gene>
    <name evidence="10" type="ORF">JZY06_01750</name>
</gene>
<evidence type="ECO:0000256" key="9">
    <source>
        <dbReference type="SAM" id="Phobius"/>
    </source>
</evidence>
<feature type="region of interest" description="Disordered" evidence="8">
    <location>
        <begin position="416"/>
        <end position="445"/>
    </location>
</feature>
<reference evidence="10" key="1">
    <citation type="submission" date="2021-03" db="EMBL/GenBank/DDBJ databases">
        <authorList>
            <person name="Sun Q."/>
        </authorList>
    </citation>
    <scope>NUCLEOTIDE SEQUENCE</scope>
    <source>
        <strain evidence="10">CCM 8862</strain>
    </source>
</reference>
<dbReference type="GO" id="GO:0005886">
    <property type="term" value="C:plasma membrane"/>
    <property type="evidence" value="ECO:0007669"/>
    <property type="project" value="UniProtKB-SubCell"/>
</dbReference>
<feature type="transmembrane region" description="Helical" evidence="9">
    <location>
        <begin position="41"/>
        <end position="59"/>
    </location>
</feature>
<feature type="transmembrane region" description="Helical" evidence="9">
    <location>
        <begin position="387"/>
        <end position="406"/>
    </location>
</feature>
<feature type="transmembrane region" description="Helical" evidence="9">
    <location>
        <begin position="283"/>
        <end position="304"/>
    </location>
</feature>
<feature type="transmembrane region" description="Helical" evidence="9">
    <location>
        <begin position="192"/>
        <end position="214"/>
    </location>
</feature>
<evidence type="ECO:0000256" key="5">
    <source>
        <dbReference type="ARBA" id="ARBA00022989"/>
    </source>
</evidence>
<evidence type="ECO:0000256" key="7">
    <source>
        <dbReference type="ARBA" id="ARBA00024033"/>
    </source>
</evidence>
<evidence type="ECO:0000256" key="4">
    <source>
        <dbReference type="ARBA" id="ARBA00022692"/>
    </source>
</evidence>
<dbReference type="Pfam" id="PF09594">
    <property type="entry name" value="GT87"/>
    <property type="match status" value="1"/>
</dbReference>
<evidence type="ECO:0000256" key="3">
    <source>
        <dbReference type="ARBA" id="ARBA00022679"/>
    </source>
</evidence>
<dbReference type="InterPro" id="IPR018584">
    <property type="entry name" value="GT87"/>
</dbReference>
<feature type="transmembrane region" description="Helical" evidence="9">
    <location>
        <begin position="166"/>
        <end position="186"/>
    </location>
</feature>
<comment type="subcellular location">
    <subcellularLocation>
        <location evidence="1">Cell membrane</location>
        <topology evidence="1">Multi-pass membrane protein</topology>
    </subcellularLocation>
</comment>
<dbReference type="AlphaFoldDB" id="A0A939DYU7"/>
<accession>A0A939DYU7</accession>
<dbReference type="EMBL" id="JAFLEQ010000003">
    <property type="protein sequence ID" value="MBN9643361.1"/>
    <property type="molecule type" value="Genomic_DNA"/>
</dbReference>
<feature type="transmembrane region" description="Helical" evidence="9">
    <location>
        <begin position="316"/>
        <end position="342"/>
    </location>
</feature>
<feature type="compositionally biased region" description="Polar residues" evidence="8">
    <location>
        <begin position="416"/>
        <end position="428"/>
    </location>
</feature>
<keyword evidence="11" id="KW-1185">Reference proteome</keyword>
<organism evidence="10 11">
    <name type="scientific">Corynebacterium mendelii</name>
    <dbReference type="NCBI Taxonomy" id="2765362"/>
    <lineage>
        <taxon>Bacteria</taxon>
        <taxon>Bacillati</taxon>
        <taxon>Actinomycetota</taxon>
        <taxon>Actinomycetes</taxon>
        <taxon>Mycobacteriales</taxon>
        <taxon>Corynebacteriaceae</taxon>
        <taxon>Corynebacterium</taxon>
    </lineage>
</organism>
<feature type="compositionally biased region" description="Low complexity" evidence="8">
    <location>
        <begin position="429"/>
        <end position="445"/>
    </location>
</feature>
<name>A0A939DYU7_9CORY</name>
<evidence type="ECO:0000256" key="8">
    <source>
        <dbReference type="SAM" id="MobiDB-lite"/>
    </source>
</evidence>
<evidence type="ECO:0000313" key="11">
    <source>
        <dbReference type="Proteomes" id="UP000664332"/>
    </source>
</evidence>
<keyword evidence="4 9" id="KW-0812">Transmembrane</keyword>
<keyword evidence="5 9" id="KW-1133">Transmembrane helix</keyword>
<protein>
    <submittedName>
        <fullName evidence="10">DUF2029 domain-containing protein</fullName>
    </submittedName>
</protein>
<feature type="transmembrane region" description="Helical" evidence="9">
    <location>
        <begin position="221"/>
        <end position="242"/>
    </location>
</feature>
<comment type="caution">
    <text evidence="10">The sequence shown here is derived from an EMBL/GenBank/DDBJ whole genome shotgun (WGS) entry which is preliminary data.</text>
</comment>
<keyword evidence="3" id="KW-0808">Transferase</keyword>
<dbReference type="GO" id="GO:0016758">
    <property type="term" value="F:hexosyltransferase activity"/>
    <property type="evidence" value="ECO:0007669"/>
    <property type="project" value="InterPro"/>
</dbReference>
<proteinExistence type="inferred from homology"/>
<comment type="similarity">
    <text evidence="7">Belongs to the glycosyltransferase 87 family.</text>
</comment>
<evidence type="ECO:0000256" key="2">
    <source>
        <dbReference type="ARBA" id="ARBA00022475"/>
    </source>
</evidence>
<sequence length="445" mass="49144">MTSNMRRTMATVWTSPALGFAEPKPGDPLKTTAFDATGRCIFWPLAIILMVHRVFILAVNGSVTDDFTTVYSALRRFLAGEAVYNETYYFVDPHYLYSPGATVLLSPLGITDNFSIARLLFIGVNAAAIVVAMAVTTRLFGYSLKSVVLPAVITLAFFSEAVRNTLVFSNINGILLLGFVCYLWAVLRDRDWIAGLVIGVLILIKPIFLPLLFLPFARGRFVPVILGLVVPAVLNVIGWFLLVDAPDYVTRLMPYLGVARDYSNSSLPGIAAYFGMPTWQEKFWFFLFAAACLIAVVFLARYRFSAPLTWATHTAGLLLTGVFFLSSLGQMYYSMLLIPLFFTVVLKRSAMKSWVSWVGVYCVLTPDSWKDGLFHTGRWVNDFLACAGWGLIIISVAGTAVGWWLADGRLMRQQRQALSEQDTTNNRTAPQPVAVTDDAAPAAGN</sequence>
<dbReference type="Proteomes" id="UP000664332">
    <property type="component" value="Unassembled WGS sequence"/>
</dbReference>